<evidence type="ECO:0000256" key="2">
    <source>
        <dbReference type="ARBA" id="ARBA00022692"/>
    </source>
</evidence>
<dbReference type="InterPro" id="IPR007273">
    <property type="entry name" value="SCAMP"/>
</dbReference>
<dbReference type="VEuPathDB" id="FungiDB:FUN_013987"/>
<protein>
    <submittedName>
        <fullName evidence="7">Uncharacterized protein</fullName>
    </submittedName>
</protein>
<dbReference type="GO" id="GO:0016020">
    <property type="term" value="C:membrane"/>
    <property type="evidence" value="ECO:0007669"/>
    <property type="project" value="UniProtKB-SubCell"/>
</dbReference>
<dbReference type="Pfam" id="PF04144">
    <property type="entry name" value="SCAMP"/>
    <property type="match status" value="1"/>
</dbReference>
<evidence type="ECO:0000313" key="6">
    <source>
        <dbReference type="EMBL" id="CAB5383555.1"/>
    </source>
</evidence>
<evidence type="ECO:0000313" key="10">
    <source>
        <dbReference type="Proteomes" id="UP000233469"/>
    </source>
</evidence>
<gene>
    <name evidence="6" type="ORF">CHRIB12_LOCUS18457</name>
    <name evidence="7" type="ORF">RhiirA1_460476</name>
    <name evidence="8" type="ORF">RhiirC2_849969</name>
</gene>
<keyword evidence="4 5" id="KW-0472">Membrane</keyword>
<reference evidence="7 9" key="3">
    <citation type="submission" date="2017-10" db="EMBL/GenBank/DDBJ databases">
        <title>Genome analyses suggest a sexual origin of heterokaryosis in a supposedly ancient asexual fungus.</title>
        <authorList>
            <person name="Corradi N."/>
            <person name="Sedzielewska K."/>
            <person name="Noel J."/>
            <person name="Charron P."/>
            <person name="Farinelli L."/>
            <person name="Marton T."/>
            <person name="Kruger M."/>
            <person name="Pelin A."/>
            <person name="Brachmann A."/>
            <person name="Corradi N."/>
        </authorList>
    </citation>
    <scope>NUCLEOTIDE SEQUENCE [LARGE SCALE GENOMIC DNA]</scope>
    <source>
        <strain evidence="7 9">A1</strain>
    </source>
</reference>
<feature type="transmembrane region" description="Helical" evidence="5">
    <location>
        <begin position="117"/>
        <end position="140"/>
    </location>
</feature>
<keyword evidence="3 5" id="KW-1133">Transmembrane helix</keyword>
<comment type="caution">
    <text evidence="7">The sequence shown here is derived from an EMBL/GenBank/DDBJ whole genome shotgun (WGS) entry which is preliminary data.</text>
</comment>
<comment type="subcellular location">
    <subcellularLocation>
        <location evidence="1">Membrane</location>
        <topology evidence="1">Multi-pass membrane protein</topology>
    </subcellularLocation>
</comment>
<feature type="transmembrane region" description="Helical" evidence="5">
    <location>
        <begin position="152"/>
        <end position="180"/>
    </location>
</feature>
<name>A0A2I1EI64_9GLOM</name>
<proteinExistence type="predicted"/>
<dbReference type="Proteomes" id="UP000232688">
    <property type="component" value="Unassembled WGS sequence"/>
</dbReference>
<dbReference type="AlphaFoldDB" id="A0A2I1EI64"/>
<evidence type="ECO:0000256" key="4">
    <source>
        <dbReference type="ARBA" id="ARBA00023136"/>
    </source>
</evidence>
<reference evidence="6" key="4">
    <citation type="submission" date="2020-05" db="EMBL/GenBank/DDBJ databases">
        <authorList>
            <person name="Rincon C."/>
            <person name="Sanders R I."/>
            <person name="Robbins C."/>
            <person name="Chaturvedi A."/>
        </authorList>
    </citation>
    <scope>NUCLEOTIDE SEQUENCE</scope>
    <source>
        <strain evidence="6">CHB12</strain>
    </source>
</reference>
<accession>A0A2I1EI64</accession>
<sequence length="220" mass="25239">MPQYTIFVIEHGDQPAFNWPSCCPIIYHDIEAEFTDERAKKLLRRSYFLCKLYIAMLVVHSCADISIAVLASNVANILAELLGSLLYLTLLPFGDFFGRHLSLYVAFKHNSESSFRYYFIGEAIIIIFGLGIGIGFIFSGLRLFNIFKVRLYYLYIPGILIIIFILLAFVQTILHIILTIQVYRNFKSRNFTLFPRRNTGAPNTANTANVFTTTRGRRIN</sequence>
<organism evidence="7 9">
    <name type="scientific">Rhizophagus irregularis</name>
    <dbReference type="NCBI Taxonomy" id="588596"/>
    <lineage>
        <taxon>Eukaryota</taxon>
        <taxon>Fungi</taxon>
        <taxon>Fungi incertae sedis</taxon>
        <taxon>Mucoromycota</taxon>
        <taxon>Glomeromycotina</taxon>
        <taxon>Glomeromycetes</taxon>
        <taxon>Glomerales</taxon>
        <taxon>Glomeraceae</taxon>
        <taxon>Rhizophagus</taxon>
    </lineage>
</organism>
<reference evidence="9 10" key="2">
    <citation type="submission" date="2017-10" db="EMBL/GenBank/DDBJ databases">
        <title>Extensive intraspecific genome diversity in a model arbuscular mycorrhizal fungus.</title>
        <authorList>
            <person name="Chen E.C.H."/>
            <person name="Morin E."/>
            <person name="Baudet D."/>
            <person name="Noel J."/>
            <person name="Ndikumana S."/>
            <person name="Charron P."/>
            <person name="St-Onge C."/>
            <person name="Giorgi J."/>
            <person name="Grigoriev I.V."/>
            <person name="Roux C."/>
            <person name="Martin F.M."/>
            <person name="Corradi N."/>
        </authorList>
    </citation>
    <scope>NUCLEOTIDE SEQUENCE [LARGE SCALE GENOMIC DNA]</scope>
    <source>
        <strain evidence="7 9">A1</strain>
        <strain evidence="8 10">C2</strain>
    </source>
</reference>
<evidence type="ECO:0000313" key="8">
    <source>
        <dbReference type="EMBL" id="PKK70390.1"/>
    </source>
</evidence>
<dbReference type="EMBL" id="CAGKOT010000049">
    <property type="protein sequence ID" value="CAB5383555.1"/>
    <property type="molecule type" value="Genomic_DNA"/>
</dbReference>
<reference evidence="8 10" key="1">
    <citation type="submission" date="2016-04" db="EMBL/GenBank/DDBJ databases">
        <title>Genome analyses suggest a sexual origin of heterokaryosis in a supposedly ancient asexual fungus.</title>
        <authorList>
            <person name="Ropars J."/>
            <person name="Sedzielewska K."/>
            <person name="Noel J."/>
            <person name="Charron P."/>
            <person name="Farinelli L."/>
            <person name="Marton T."/>
            <person name="Kruger M."/>
            <person name="Pelin A."/>
            <person name="Brachmann A."/>
            <person name="Corradi N."/>
        </authorList>
    </citation>
    <scope>NUCLEOTIDE SEQUENCE [LARGE SCALE GENOMIC DNA]</scope>
    <source>
        <strain evidence="8 10">C2</strain>
    </source>
</reference>
<evidence type="ECO:0000313" key="7">
    <source>
        <dbReference type="EMBL" id="PKC65875.1"/>
    </source>
</evidence>
<feature type="transmembrane region" description="Helical" evidence="5">
    <location>
        <begin position="48"/>
        <end position="71"/>
    </location>
</feature>
<keyword evidence="2 5" id="KW-0812">Transmembrane</keyword>
<dbReference type="Proteomes" id="UP000233469">
    <property type="component" value="Unassembled WGS sequence"/>
</dbReference>
<dbReference type="VEuPathDB" id="FungiDB:RhiirFUN_017089"/>
<dbReference type="EMBL" id="LLXH01000506">
    <property type="protein sequence ID" value="PKC65875.1"/>
    <property type="molecule type" value="Genomic_DNA"/>
</dbReference>
<dbReference type="Proteomes" id="UP000684084">
    <property type="component" value="Unassembled WGS sequence"/>
</dbReference>
<evidence type="ECO:0000313" key="9">
    <source>
        <dbReference type="Proteomes" id="UP000232688"/>
    </source>
</evidence>
<feature type="transmembrane region" description="Helical" evidence="5">
    <location>
        <begin position="77"/>
        <end position="97"/>
    </location>
</feature>
<evidence type="ECO:0000256" key="3">
    <source>
        <dbReference type="ARBA" id="ARBA00022989"/>
    </source>
</evidence>
<dbReference type="EMBL" id="LLXL01000622">
    <property type="protein sequence ID" value="PKK70390.1"/>
    <property type="molecule type" value="Genomic_DNA"/>
</dbReference>
<dbReference type="OrthoDB" id="242866at2759"/>
<dbReference type="GO" id="GO:0015031">
    <property type="term" value="P:protein transport"/>
    <property type="evidence" value="ECO:0007669"/>
    <property type="project" value="InterPro"/>
</dbReference>
<evidence type="ECO:0000256" key="5">
    <source>
        <dbReference type="SAM" id="Phobius"/>
    </source>
</evidence>
<evidence type="ECO:0000256" key="1">
    <source>
        <dbReference type="ARBA" id="ARBA00004141"/>
    </source>
</evidence>
<dbReference type="VEuPathDB" id="FungiDB:RhiirA1_460476"/>